<dbReference type="PANTHER" id="PTHR12217:SF4">
    <property type="entry name" value="EUKARYOTIC TRANSLATION INITIATION FACTOR 2D"/>
    <property type="match status" value="1"/>
</dbReference>
<dbReference type="InterPro" id="IPR048247">
    <property type="entry name" value="eIF2D_N"/>
</dbReference>
<keyword evidence="1" id="KW-0963">Cytoplasm</keyword>
<dbReference type="SUPFAM" id="SSF88697">
    <property type="entry name" value="PUA domain-like"/>
    <property type="match status" value="1"/>
</dbReference>
<dbReference type="Pfam" id="PF26292">
    <property type="entry name" value="PUA_elF2D"/>
    <property type="match status" value="1"/>
</dbReference>
<dbReference type="CDD" id="cd21156">
    <property type="entry name" value="PUA_eIF2d-like"/>
    <property type="match status" value="1"/>
</dbReference>
<dbReference type="InterPro" id="IPR039759">
    <property type="entry name" value="eIF2D_SUI1"/>
</dbReference>
<dbReference type="Gene3D" id="3.10.400.20">
    <property type="match status" value="1"/>
</dbReference>
<dbReference type="Pfam" id="PF17832">
    <property type="entry name" value="Pre-PUA"/>
    <property type="match status" value="1"/>
</dbReference>
<dbReference type="PANTHER" id="PTHR12217">
    <property type="entry name" value="EUKARYOTIC TRANSLATION INITIATION FACTOR 2D"/>
    <property type="match status" value="1"/>
</dbReference>
<comment type="caution">
    <text evidence="4">The sequence shown here is derived from an EMBL/GenBank/DDBJ whole genome shotgun (WGS) entry which is preliminary data.</text>
</comment>
<accession>A0ABQ5RYP2</accession>
<dbReference type="SUPFAM" id="SSF47592">
    <property type="entry name" value="SWIB/MDM2 domain"/>
    <property type="match status" value="1"/>
</dbReference>
<feature type="domain" description="SUI1" evidence="3">
    <location>
        <begin position="587"/>
        <end position="660"/>
    </location>
</feature>
<evidence type="ECO:0000256" key="2">
    <source>
        <dbReference type="SAM" id="MobiDB-lite"/>
    </source>
</evidence>
<sequence length="671" mass="71013">MFKKPFSIGQSHKVSGADRKKLRRALEKTFGVSEEGLEALLPAKSGELECVKLASPSRVVLYLYDGQPILFDPNGKGDFVPTIFALWRLPTLLPQVYVKHPAVSRYIVGGADLMLPGVLLPPGGLPYFEKEQLVAICSPGNVAPVAVGTATMAATDAVVRILGSGATGPKGKLVELLQYYGDYLWSEVGARGVPNGGFLSDGVVPVGVTSVEATLTHEGGPDDGGDNDPWEGGADRAAESASDEAAARITRDLTLGSVSTTGDSDDTLTRRPEDLSSRPGTTNNDNNTNGNNGNSNRNPDGASTSSASLVGGEEARAAVDMDSLLQTALLQALHKSVKDADLPLNSSALWNQHLLPVRPAGSTLDVKKSKHKKMSKFLQFYGKLGLLTCKEDKHSGDVIVTSINRNSVLYTEYRAYKASATAAVEAAAATGGGNGATSAASGASGPAAAPSSSAAGAAGCIGPPGAPSVGELRIEELYKPGKELRPIFVDIGLNPEALYSASDAGEVVFEYVKAAGLEKGAPDNRTIVLNPALCDALFKGLIKKGETYPTHLAKADLREAFLRRMHLQCRISKGQQQVVRKGQLPVVQISTEKRQGNKRVTKVVGLEPFFVDLEQVAGECQRRFACSTNLVELPGKGAGHEVILQGSFVEQVADFLMQQYGIPKKYFQEKK</sequence>
<dbReference type="Pfam" id="PF01253">
    <property type="entry name" value="SUI1"/>
    <property type="match status" value="1"/>
</dbReference>
<dbReference type="InterPro" id="IPR036877">
    <property type="entry name" value="SUI1_dom_sf"/>
</dbReference>
<evidence type="ECO:0000256" key="1">
    <source>
        <dbReference type="ARBA" id="ARBA00022490"/>
    </source>
</evidence>
<protein>
    <recommendedName>
        <fullName evidence="3">SUI1 domain-containing protein</fullName>
    </recommendedName>
</protein>
<organism evidence="4 5">
    <name type="scientific">Volvox africanus</name>
    <dbReference type="NCBI Taxonomy" id="51714"/>
    <lineage>
        <taxon>Eukaryota</taxon>
        <taxon>Viridiplantae</taxon>
        <taxon>Chlorophyta</taxon>
        <taxon>core chlorophytes</taxon>
        <taxon>Chlorophyceae</taxon>
        <taxon>CS clade</taxon>
        <taxon>Chlamydomonadales</taxon>
        <taxon>Volvocaceae</taxon>
        <taxon>Volvox</taxon>
    </lineage>
</organism>
<dbReference type="SUPFAM" id="SSF55159">
    <property type="entry name" value="eIF1-like"/>
    <property type="match status" value="1"/>
</dbReference>
<dbReference type="InterPro" id="IPR039757">
    <property type="entry name" value="EIF2D"/>
</dbReference>
<dbReference type="Pfam" id="PF25304">
    <property type="entry name" value="WHD_eIF2D"/>
    <property type="match status" value="1"/>
</dbReference>
<dbReference type="PROSITE" id="PS50296">
    <property type="entry name" value="SUI1"/>
    <property type="match status" value="1"/>
</dbReference>
<dbReference type="Proteomes" id="UP001165090">
    <property type="component" value="Unassembled WGS sequence"/>
</dbReference>
<dbReference type="InterPro" id="IPR057429">
    <property type="entry name" value="WH_eIF2D"/>
</dbReference>
<name>A0ABQ5RYP2_9CHLO</name>
<dbReference type="CDD" id="cd11610">
    <property type="entry name" value="eIF2D_N"/>
    <property type="match status" value="1"/>
</dbReference>
<feature type="compositionally biased region" description="Low complexity" evidence="2">
    <location>
        <begin position="280"/>
        <end position="298"/>
    </location>
</feature>
<keyword evidence="5" id="KW-1185">Reference proteome</keyword>
<dbReference type="PROSITE" id="PS50890">
    <property type="entry name" value="PUA"/>
    <property type="match status" value="1"/>
</dbReference>
<feature type="compositionally biased region" description="Basic and acidic residues" evidence="2">
    <location>
        <begin position="267"/>
        <end position="276"/>
    </location>
</feature>
<dbReference type="InterPro" id="IPR048248">
    <property type="entry name" value="PUA_eIF2d-like"/>
</dbReference>
<dbReference type="EMBL" id="BSDZ01000011">
    <property type="protein sequence ID" value="GLI62284.1"/>
    <property type="molecule type" value="Genomic_DNA"/>
</dbReference>
<evidence type="ECO:0000259" key="3">
    <source>
        <dbReference type="PROSITE" id="PS50296"/>
    </source>
</evidence>
<feature type="region of interest" description="Disordered" evidence="2">
    <location>
        <begin position="214"/>
        <end position="308"/>
    </location>
</feature>
<proteinExistence type="predicted"/>
<dbReference type="Gene3D" id="3.30.780.10">
    <property type="entry name" value="SUI1-like domain"/>
    <property type="match status" value="1"/>
</dbReference>
<dbReference type="InterPro" id="IPR041366">
    <property type="entry name" value="Pre-PUA"/>
</dbReference>
<evidence type="ECO:0000313" key="4">
    <source>
        <dbReference type="EMBL" id="GLI62284.1"/>
    </source>
</evidence>
<dbReference type="CDD" id="cd11608">
    <property type="entry name" value="eIF2D_C"/>
    <property type="match status" value="1"/>
</dbReference>
<reference evidence="4 5" key="1">
    <citation type="journal article" date="2023" name="IScience">
        <title>Expanded male sex-determining region conserved during the evolution of homothallism in the green alga Volvox.</title>
        <authorList>
            <person name="Yamamoto K."/>
            <person name="Matsuzaki R."/>
            <person name="Mahakham W."/>
            <person name="Heman W."/>
            <person name="Sekimoto H."/>
            <person name="Kawachi M."/>
            <person name="Minakuchi Y."/>
            <person name="Toyoda A."/>
            <person name="Nozaki H."/>
        </authorList>
    </citation>
    <scope>NUCLEOTIDE SEQUENCE [LARGE SCALE GENOMIC DNA]</scope>
    <source>
        <strain evidence="4 5">NIES-4468</strain>
    </source>
</reference>
<dbReference type="InterPro" id="IPR001950">
    <property type="entry name" value="SUI1"/>
</dbReference>
<dbReference type="InterPro" id="IPR015947">
    <property type="entry name" value="PUA-like_sf"/>
</dbReference>
<gene>
    <name evidence="4" type="ORF">VaNZ11_004846</name>
</gene>
<dbReference type="InterPro" id="IPR036885">
    <property type="entry name" value="SWIB_MDM2_dom_sf"/>
</dbReference>
<evidence type="ECO:0000313" key="5">
    <source>
        <dbReference type="Proteomes" id="UP001165090"/>
    </source>
</evidence>